<dbReference type="SUPFAM" id="SSF46689">
    <property type="entry name" value="Homeodomain-like"/>
    <property type="match status" value="1"/>
</dbReference>
<evidence type="ECO:0000256" key="5">
    <source>
        <dbReference type="ARBA" id="ARBA00023015"/>
    </source>
</evidence>
<evidence type="ECO:0000256" key="3">
    <source>
        <dbReference type="ARBA" id="ARBA00009107"/>
    </source>
</evidence>
<dbReference type="GO" id="GO:0009952">
    <property type="term" value="P:anterior/posterior pattern specification"/>
    <property type="evidence" value="ECO:0007669"/>
    <property type="project" value="TreeGrafter"/>
</dbReference>
<keyword evidence="7 10" id="KW-0371">Homeobox</keyword>
<evidence type="ECO:0000313" key="15">
    <source>
        <dbReference type="Proteomes" id="UP001152622"/>
    </source>
</evidence>
<comment type="similarity">
    <text evidence="3">Belongs to the Antp homeobox family.</text>
</comment>
<evidence type="ECO:0000256" key="1">
    <source>
        <dbReference type="ARBA" id="ARBA00003263"/>
    </source>
</evidence>
<evidence type="ECO:0000313" key="14">
    <source>
        <dbReference type="EMBL" id="KAJ8347114.1"/>
    </source>
</evidence>
<dbReference type="EMBL" id="JAINUF010000011">
    <property type="protein sequence ID" value="KAJ8347114.1"/>
    <property type="molecule type" value="Genomic_DNA"/>
</dbReference>
<sequence length="329" mass="36172">MDNQFIPCHLQDDSYEFEKNNEPKQNVGSSGGHFHEFRELLCQRPVTSFPDVRRSSIQISPFRSALDPSCRTTAANADGTSGFSSDGQLSNQIFPWMKETRQIQKRRAHSFTESGESASSGGETSPPGGAGGSGRGPVLKRARTTFTSSQLVELEKEFHFSRYLCRPRRQEMASLLKLSGRQIKIWFQNRRMKYKKDQRGRARGAADSPRGPSPSSSPGPSMAYATPLFAPTFESSRRTYGVAVYPSPDRQQAGVLSSMVQDYGWSESGGHSRVNGDAFQPTGEPAAGLHVPDSPFAIVDYGCVVTGHVKRALGPCDTQMSSFCDFNTH</sequence>
<feature type="region of interest" description="Disordered" evidence="12">
    <location>
        <begin position="194"/>
        <end position="224"/>
    </location>
</feature>
<dbReference type="InterPro" id="IPR020479">
    <property type="entry name" value="HD_metazoa"/>
</dbReference>
<accession>A0A9Q1EY32</accession>
<evidence type="ECO:0000256" key="4">
    <source>
        <dbReference type="ARBA" id="ARBA00022473"/>
    </source>
</evidence>
<evidence type="ECO:0000256" key="10">
    <source>
        <dbReference type="PROSITE-ProRule" id="PRU00108"/>
    </source>
</evidence>
<evidence type="ECO:0000256" key="12">
    <source>
        <dbReference type="SAM" id="MobiDB-lite"/>
    </source>
</evidence>
<evidence type="ECO:0000256" key="7">
    <source>
        <dbReference type="ARBA" id="ARBA00023155"/>
    </source>
</evidence>
<dbReference type="GO" id="GO:0000981">
    <property type="term" value="F:DNA-binding transcription factor activity, RNA polymerase II-specific"/>
    <property type="evidence" value="ECO:0007669"/>
    <property type="project" value="InterPro"/>
</dbReference>
<comment type="caution">
    <text evidence="14">The sequence shown here is derived from an EMBL/GenBank/DDBJ whole genome shotgun (WGS) entry which is preliminary data.</text>
</comment>
<dbReference type="PANTHER" id="PTHR45664:SF11">
    <property type="entry name" value="HOMEOBOX PROTEIN HOX-B3"/>
    <property type="match status" value="1"/>
</dbReference>
<dbReference type="OrthoDB" id="6159439at2759"/>
<evidence type="ECO:0000256" key="6">
    <source>
        <dbReference type="ARBA" id="ARBA00023125"/>
    </source>
</evidence>
<keyword evidence="6 10" id="KW-0238">DNA-binding</keyword>
<dbReference type="InterPro" id="IPR017970">
    <property type="entry name" value="Homeobox_CS"/>
</dbReference>
<feature type="region of interest" description="Disordered" evidence="12">
    <location>
        <begin position="104"/>
        <end position="139"/>
    </location>
</feature>
<dbReference type="PANTHER" id="PTHR45664">
    <property type="entry name" value="PROTEIN ZERKNUELLT 1-RELATED"/>
    <property type="match status" value="1"/>
</dbReference>
<dbReference type="GO" id="GO:0005634">
    <property type="term" value="C:nucleus"/>
    <property type="evidence" value="ECO:0007669"/>
    <property type="project" value="UniProtKB-SubCell"/>
</dbReference>
<gene>
    <name evidence="14" type="ORF">SKAU_G00285150</name>
</gene>
<keyword evidence="8" id="KW-0804">Transcription</keyword>
<dbReference type="GO" id="GO:0048704">
    <property type="term" value="P:embryonic skeletal system morphogenesis"/>
    <property type="evidence" value="ECO:0007669"/>
    <property type="project" value="TreeGrafter"/>
</dbReference>
<dbReference type="Pfam" id="PF00046">
    <property type="entry name" value="Homeodomain"/>
    <property type="match status" value="1"/>
</dbReference>
<feature type="compositionally biased region" description="Low complexity" evidence="12">
    <location>
        <begin position="112"/>
        <end position="127"/>
    </location>
</feature>
<dbReference type="SMART" id="SM00389">
    <property type="entry name" value="HOX"/>
    <property type="match status" value="1"/>
</dbReference>
<name>A0A9Q1EY32_SYNKA</name>
<dbReference type="Gene3D" id="1.10.10.60">
    <property type="entry name" value="Homeodomain-like"/>
    <property type="match status" value="1"/>
</dbReference>
<dbReference type="PROSITE" id="PS50071">
    <property type="entry name" value="HOMEOBOX_2"/>
    <property type="match status" value="1"/>
</dbReference>
<dbReference type="CDD" id="cd00086">
    <property type="entry name" value="homeodomain"/>
    <property type="match status" value="1"/>
</dbReference>
<dbReference type="AlphaFoldDB" id="A0A9Q1EY32"/>
<evidence type="ECO:0000256" key="2">
    <source>
        <dbReference type="ARBA" id="ARBA00004123"/>
    </source>
</evidence>
<dbReference type="PROSITE" id="PS00027">
    <property type="entry name" value="HOMEOBOX_1"/>
    <property type="match status" value="1"/>
</dbReference>
<dbReference type="InterPro" id="IPR009057">
    <property type="entry name" value="Homeodomain-like_sf"/>
</dbReference>
<evidence type="ECO:0000256" key="9">
    <source>
        <dbReference type="ARBA" id="ARBA00023242"/>
    </source>
</evidence>
<dbReference type="InterPro" id="IPR001827">
    <property type="entry name" value="Homeobox_Antennapedia_CS"/>
</dbReference>
<feature type="domain" description="Homeobox" evidence="13">
    <location>
        <begin position="137"/>
        <end position="197"/>
    </location>
</feature>
<organism evidence="14 15">
    <name type="scientific">Synaphobranchus kaupii</name>
    <name type="common">Kaup's arrowtooth eel</name>
    <dbReference type="NCBI Taxonomy" id="118154"/>
    <lineage>
        <taxon>Eukaryota</taxon>
        <taxon>Metazoa</taxon>
        <taxon>Chordata</taxon>
        <taxon>Craniata</taxon>
        <taxon>Vertebrata</taxon>
        <taxon>Euteleostomi</taxon>
        <taxon>Actinopterygii</taxon>
        <taxon>Neopterygii</taxon>
        <taxon>Teleostei</taxon>
        <taxon>Anguilliformes</taxon>
        <taxon>Synaphobranchidae</taxon>
        <taxon>Synaphobranchus</taxon>
    </lineage>
</organism>
<dbReference type="PROSITE" id="PS00032">
    <property type="entry name" value="ANTENNAPEDIA"/>
    <property type="match status" value="1"/>
</dbReference>
<keyword evidence="9 10" id="KW-0539">Nucleus</keyword>
<comment type="subcellular location">
    <subcellularLocation>
        <location evidence="2 10 11">Nucleus</location>
    </subcellularLocation>
</comment>
<feature type="DNA-binding region" description="Homeobox" evidence="10">
    <location>
        <begin position="139"/>
        <end position="198"/>
    </location>
</feature>
<evidence type="ECO:0000256" key="8">
    <source>
        <dbReference type="ARBA" id="ARBA00023163"/>
    </source>
</evidence>
<comment type="function">
    <text evidence="1">Sequence-specific transcription factor which is part of a developmental regulatory system that provides cells with specific positional identities on the anterior-posterior axis.</text>
</comment>
<dbReference type="PRINTS" id="PR00024">
    <property type="entry name" value="HOMEOBOX"/>
</dbReference>
<keyword evidence="4" id="KW-0217">Developmental protein</keyword>
<keyword evidence="5" id="KW-0805">Transcription regulation</keyword>
<protein>
    <recommendedName>
        <fullName evidence="13">Homeobox domain-containing protein</fullName>
    </recommendedName>
</protein>
<dbReference type="GO" id="GO:0000978">
    <property type="term" value="F:RNA polymerase II cis-regulatory region sequence-specific DNA binding"/>
    <property type="evidence" value="ECO:0007669"/>
    <property type="project" value="TreeGrafter"/>
</dbReference>
<reference evidence="14" key="1">
    <citation type="journal article" date="2023" name="Science">
        <title>Genome structures resolve the early diversification of teleost fishes.</title>
        <authorList>
            <person name="Parey E."/>
            <person name="Louis A."/>
            <person name="Montfort J."/>
            <person name="Bouchez O."/>
            <person name="Roques C."/>
            <person name="Iampietro C."/>
            <person name="Lluch J."/>
            <person name="Castinel A."/>
            <person name="Donnadieu C."/>
            <person name="Desvignes T."/>
            <person name="Floi Bucao C."/>
            <person name="Jouanno E."/>
            <person name="Wen M."/>
            <person name="Mejri S."/>
            <person name="Dirks R."/>
            <person name="Jansen H."/>
            <person name="Henkel C."/>
            <person name="Chen W.J."/>
            <person name="Zahm M."/>
            <person name="Cabau C."/>
            <person name="Klopp C."/>
            <person name="Thompson A.W."/>
            <person name="Robinson-Rechavi M."/>
            <person name="Braasch I."/>
            <person name="Lecointre G."/>
            <person name="Bobe J."/>
            <person name="Postlethwait J.H."/>
            <person name="Berthelot C."/>
            <person name="Roest Crollius H."/>
            <person name="Guiguen Y."/>
        </authorList>
    </citation>
    <scope>NUCLEOTIDE SEQUENCE</scope>
    <source>
        <strain evidence="14">WJC10195</strain>
    </source>
</reference>
<keyword evidence="15" id="KW-1185">Reference proteome</keyword>
<evidence type="ECO:0000259" key="13">
    <source>
        <dbReference type="PROSITE" id="PS50071"/>
    </source>
</evidence>
<evidence type="ECO:0000256" key="11">
    <source>
        <dbReference type="RuleBase" id="RU000682"/>
    </source>
</evidence>
<dbReference type="Proteomes" id="UP001152622">
    <property type="component" value="Chromosome 11"/>
</dbReference>
<dbReference type="InterPro" id="IPR001356">
    <property type="entry name" value="HD"/>
</dbReference>
<proteinExistence type="inferred from homology"/>